<dbReference type="Proteomes" id="UP000602284">
    <property type="component" value="Unassembled WGS sequence"/>
</dbReference>
<dbReference type="SMART" id="SM00470">
    <property type="entry name" value="ParB"/>
    <property type="match status" value="1"/>
</dbReference>
<dbReference type="InterPro" id="IPR036086">
    <property type="entry name" value="ParB/Sulfiredoxin_sf"/>
</dbReference>
<evidence type="ECO:0000313" key="2">
    <source>
        <dbReference type="EMBL" id="MBL0388408.1"/>
    </source>
</evidence>
<dbReference type="CDD" id="cd16387">
    <property type="entry name" value="ParB_N_Srx"/>
    <property type="match status" value="1"/>
</dbReference>
<protein>
    <submittedName>
        <fullName evidence="2">ParB N-terminal domain-containing protein</fullName>
    </submittedName>
</protein>
<name>A0ABS1JFQ1_9BACL</name>
<dbReference type="PANTHER" id="PTHR33375:SF1">
    <property type="entry name" value="CHROMOSOME-PARTITIONING PROTEIN PARB-RELATED"/>
    <property type="match status" value="1"/>
</dbReference>
<feature type="domain" description="ParB-like N-terminal" evidence="1">
    <location>
        <begin position="4"/>
        <end position="91"/>
    </location>
</feature>
<reference evidence="2 3" key="1">
    <citation type="submission" date="2021-01" db="EMBL/GenBank/DDBJ databases">
        <title>Tumebacillus sp. strain ITR2 16S ribosomal RNA gene Genome sequencing and assembly.</title>
        <authorList>
            <person name="Kang M."/>
        </authorList>
    </citation>
    <scope>NUCLEOTIDE SEQUENCE [LARGE SCALE GENOMIC DNA]</scope>
    <source>
        <strain evidence="2 3">ITR2</strain>
    </source>
</reference>
<dbReference type="InterPro" id="IPR003115">
    <property type="entry name" value="ParB_N"/>
</dbReference>
<accession>A0ABS1JFQ1</accession>
<dbReference type="Gene3D" id="3.90.1530.10">
    <property type="entry name" value="Conserved hypothetical protein from pyrococcus furiosus pfu- 392566-001, ParB domain"/>
    <property type="match status" value="1"/>
</dbReference>
<dbReference type="InterPro" id="IPR050336">
    <property type="entry name" value="Chromosome_partition/occlusion"/>
</dbReference>
<sequence>MKLVMIPIQKIRVEDSFRKTDKDDALTERIIQNGLHEPLLVEVNDDEITYTLVEGYRRYESLKQLKQKEVLCYVESPTSPELRVLKRLEMELSRKKKTGFGMERQVAYLLERGYTVERIAAESKVSISTIKKYTNYANEDKDEKRRAEEAGVGWTGYRELKKLANVYPIVQSLLEKYINKKFVGDQIYGIKKVLKQPHFSRLPEKLQEVCLDQTIAQTKFTDHNARKIVSFQTIRHVQDEQANAIVLESVLEDLQMMKSTLSPQNHFMKNLDKKDKKKLQSEILVLAQSTGLILTWNNFPSGRQKES</sequence>
<gene>
    <name evidence="2" type="ORF">JJB07_17520</name>
</gene>
<evidence type="ECO:0000259" key="1">
    <source>
        <dbReference type="SMART" id="SM00470"/>
    </source>
</evidence>
<evidence type="ECO:0000313" key="3">
    <source>
        <dbReference type="Proteomes" id="UP000602284"/>
    </source>
</evidence>
<comment type="caution">
    <text evidence="2">The sequence shown here is derived from an EMBL/GenBank/DDBJ whole genome shotgun (WGS) entry which is preliminary data.</text>
</comment>
<dbReference type="SUPFAM" id="SSF110849">
    <property type="entry name" value="ParB/Sulfiredoxin"/>
    <property type="match status" value="1"/>
</dbReference>
<organism evidence="2 3">
    <name type="scientific">Tumebacillus amylolyticus</name>
    <dbReference type="NCBI Taxonomy" id="2801339"/>
    <lineage>
        <taxon>Bacteria</taxon>
        <taxon>Bacillati</taxon>
        <taxon>Bacillota</taxon>
        <taxon>Bacilli</taxon>
        <taxon>Bacillales</taxon>
        <taxon>Alicyclobacillaceae</taxon>
        <taxon>Tumebacillus</taxon>
    </lineage>
</organism>
<dbReference type="PANTHER" id="PTHR33375">
    <property type="entry name" value="CHROMOSOME-PARTITIONING PROTEIN PARB-RELATED"/>
    <property type="match status" value="1"/>
</dbReference>
<dbReference type="RefSeq" id="WP_201637260.1">
    <property type="nucleotide sequence ID" value="NZ_JAEQNB010000005.1"/>
</dbReference>
<dbReference type="EMBL" id="JAEQNB010000005">
    <property type="protein sequence ID" value="MBL0388408.1"/>
    <property type="molecule type" value="Genomic_DNA"/>
</dbReference>
<dbReference type="Pfam" id="PF02195">
    <property type="entry name" value="ParB_N"/>
    <property type="match status" value="1"/>
</dbReference>
<keyword evidence="3" id="KW-1185">Reference proteome</keyword>
<proteinExistence type="predicted"/>